<dbReference type="EMBL" id="BOMH01000037">
    <property type="protein sequence ID" value="GID67010.1"/>
    <property type="molecule type" value="Genomic_DNA"/>
</dbReference>
<dbReference type="Gene3D" id="3.30.450.40">
    <property type="match status" value="3"/>
</dbReference>
<evidence type="ECO:0000256" key="10">
    <source>
        <dbReference type="ARBA" id="ARBA00022840"/>
    </source>
</evidence>
<dbReference type="Pfam" id="PF00989">
    <property type="entry name" value="PAS"/>
    <property type="match status" value="1"/>
</dbReference>
<dbReference type="InterPro" id="IPR000014">
    <property type="entry name" value="PAS"/>
</dbReference>
<dbReference type="Gene3D" id="1.10.287.130">
    <property type="match status" value="1"/>
</dbReference>
<protein>
    <recommendedName>
        <fullName evidence="16">Sensor-like histidine kinase SenX3</fullName>
        <ecNumber evidence="4">2.7.13.3</ecNumber>
    </recommendedName>
</protein>
<organism evidence="21 22">
    <name type="scientific">Actinoplanes cyaneus</name>
    <dbReference type="NCBI Taxonomy" id="52696"/>
    <lineage>
        <taxon>Bacteria</taxon>
        <taxon>Bacillati</taxon>
        <taxon>Actinomycetota</taxon>
        <taxon>Actinomycetes</taxon>
        <taxon>Micromonosporales</taxon>
        <taxon>Micromonosporaceae</taxon>
        <taxon>Actinoplanes</taxon>
    </lineage>
</organism>
<comment type="subcellular location">
    <subcellularLocation>
        <location evidence="3">Cell membrane</location>
    </subcellularLocation>
    <subcellularLocation>
        <location evidence="2">Membrane</location>
        <topology evidence="2">Multi-pass membrane protein</topology>
    </subcellularLocation>
</comment>
<feature type="domain" description="PAC" evidence="19">
    <location>
        <begin position="627"/>
        <end position="679"/>
    </location>
</feature>
<evidence type="ECO:0000256" key="5">
    <source>
        <dbReference type="ARBA" id="ARBA00022553"/>
    </source>
</evidence>
<dbReference type="PROSITE" id="PS50921">
    <property type="entry name" value="ANTAR"/>
    <property type="match status" value="1"/>
</dbReference>
<dbReference type="Pfam" id="PF08448">
    <property type="entry name" value="PAS_4"/>
    <property type="match status" value="1"/>
</dbReference>
<dbReference type="Gene3D" id="1.10.10.10">
    <property type="entry name" value="Winged helix-like DNA-binding domain superfamily/Winged helix DNA-binding domain"/>
    <property type="match status" value="1"/>
</dbReference>
<keyword evidence="10" id="KW-0067">ATP-binding</keyword>
<dbReference type="SUPFAM" id="SSF55785">
    <property type="entry name" value="PYP-like sensor domain (PAS domain)"/>
    <property type="match status" value="2"/>
</dbReference>
<evidence type="ECO:0000256" key="9">
    <source>
        <dbReference type="ARBA" id="ARBA00022777"/>
    </source>
</evidence>
<dbReference type="SMART" id="SM00091">
    <property type="entry name" value="PAS"/>
    <property type="match status" value="2"/>
</dbReference>
<dbReference type="EC" id="2.7.13.3" evidence="4"/>
<dbReference type="SMART" id="SM00388">
    <property type="entry name" value="HisKA"/>
    <property type="match status" value="1"/>
</dbReference>
<keyword evidence="8" id="KW-0547">Nucleotide-binding</keyword>
<reference evidence="21" key="1">
    <citation type="submission" date="2021-01" db="EMBL/GenBank/DDBJ databases">
        <title>Whole genome shotgun sequence of Actinoplanes cyaneus NBRC 14990.</title>
        <authorList>
            <person name="Komaki H."/>
            <person name="Tamura T."/>
        </authorList>
    </citation>
    <scope>NUCLEOTIDE SEQUENCE</scope>
    <source>
        <strain evidence="21">NBRC 14990</strain>
    </source>
</reference>
<dbReference type="PROSITE" id="PS50113">
    <property type="entry name" value="PAC"/>
    <property type="match status" value="1"/>
</dbReference>
<evidence type="ECO:0000256" key="1">
    <source>
        <dbReference type="ARBA" id="ARBA00000085"/>
    </source>
</evidence>
<name>A0A919M295_9ACTN</name>
<evidence type="ECO:0000256" key="4">
    <source>
        <dbReference type="ARBA" id="ARBA00012438"/>
    </source>
</evidence>
<dbReference type="GO" id="GO:0007234">
    <property type="term" value="P:osmosensory signaling via phosphorelay pathway"/>
    <property type="evidence" value="ECO:0007669"/>
    <property type="project" value="TreeGrafter"/>
</dbReference>
<dbReference type="InterPro" id="IPR004358">
    <property type="entry name" value="Sig_transdc_His_kin-like_C"/>
</dbReference>
<evidence type="ECO:0000259" key="18">
    <source>
        <dbReference type="PROSITE" id="PS50112"/>
    </source>
</evidence>
<dbReference type="InterPro" id="IPR003594">
    <property type="entry name" value="HATPase_dom"/>
</dbReference>
<dbReference type="Pfam" id="PF13185">
    <property type="entry name" value="GAF_2"/>
    <property type="match status" value="2"/>
</dbReference>
<dbReference type="InterPro" id="IPR036890">
    <property type="entry name" value="HATPase_C_sf"/>
</dbReference>
<dbReference type="NCBIfam" id="TIGR00229">
    <property type="entry name" value="sensory_box"/>
    <property type="match status" value="1"/>
</dbReference>
<dbReference type="Gene3D" id="3.30.565.10">
    <property type="entry name" value="Histidine kinase-like ATPase, C-terminal domain"/>
    <property type="match status" value="1"/>
</dbReference>
<evidence type="ECO:0000313" key="21">
    <source>
        <dbReference type="EMBL" id="GID67010.1"/>
    </source>
</evidence>
<dbReference type="GO" id="GO:0000156">
    <property type="term" value="F:phosphorelay response regulator activity"/>
    <property type="evidence" value="ECO:0007669"/>
    <property type="project" value="TreeGrafter"/>
</dbReference>
<comment type="catalytic activity">
    <reaction evidence="1">
        <text>ATP + protein L-histidine = ADP + protein N-phospho-L-histidine.</text>
        <dbReference type="EC" id="2.7.13.3"/>
    </reaction>
</comment>
<feature type="domain" description="PAS" evidence="18">
    <location>
        <begin position="429"/>
        <end position="467"/>
    </location>
</feature>
<dbReference type="SMART" id="SM00065">
    <property type="entry name" value="GAF"/>
    <property type="match status" value="3"/>
</dbReference>
<evidence type="ECO:0000256" key="12">
    <source>
        <dbReference type="ARBA" id="ARBA00023012"/>
    </source>
</evidence>
<dbReference type="Pfam" id="PF03861">
    <property type="entry name" value="ANTAR"/>
    <property type="match status" value="1"/>
</dbReference>
<dbReference type="Gene3D" id="3.30.450.20">
    <property type="entry name" value="PAS domain"/>
    <property type="match status" value="2"/>
</dbReference>
<keyword evidence="12" id="KW-0902">Two-component regulatory system</keyword>
<evidence type="ECO:0000256" key="6">
    <source>
        <dbReference type="ARBA" id="ARBA00022679"/>
    </source>
</evidence>
<dbReference type="PROSITE" id="PS50109">
    <property type="entry name" value="HIS_KIN"/>
    <property type="match status" value="1"/>
</dbReference>
<keyword evidence="7" id="KW-0812">Transmembrane</keyword>
<evidence type="ECO:0000256" key="11">
    <source>
        <dbReference type="ARBA" id="ARBA00022989"/>
    </source>
</evidence>
<evidence type="ECO:0000256" key="8">
    <source>
        <dbReference type="ARBA" id="ARBA00022741"/>
    </source>
</evidence>
<dbReference type="InterPro" id="IPR003018">
    <property type="entry name" value="GAF"/>
</dbReference>
<keyword evidence="9" id="KW-0418">Kinase</keyword>
<evidence type="ECO:0000256" key="14">
    <source>
        <dbReference type="ARBA" id="ARBA00023136"/>
    </source>
</evidence>
<dbReference type="GO" id="GO:0006355">
    <property type="term" value="P:regulation of DNA-templated transcription"/>
    <property type="evidence" value="ECO:0007669"/>
    <property type="project" value="InterPro"/>
</dbReference>
<dbReference type="CDD" id="cd00130">
    <property type="entry name" value="PAS"/>
    <property type="match status" value="2"/>
</dbReference>
<dbReference type="InterPro" id="IPR003661">
    <property type="entry name" value="HisK_dim/P_dom"/>
</dbReference>
<dbReference type="SUPFAM" id="SSF55874">
    <property type="entry name" value="ATPase domain of HSP90 chaperone/DNA topoisomerase II/histidine kinase"/>
    <property type="match status" value="1"/>
</dbReference>
<dbReference type="Pfam" id="PF02518">
    <property type="entry name" value="HATPase_c"/>
    <property type="match status" value="1"/>
</dbReference>
<dbReference type="Proteomes" id="UP000619479">
    <property type="component" value="Unassembled WGS sequence"/>
</dbReference>
<dbReference type="InterPro" id="IPR029016">
    <property type="entry name" value="GAF-like_dom_sf"/>
</dbReference>
<keyword evidence="11" id="KW-1133">Transmembrane helix</keyword>
<comment type="caution">
    <text evidence="21">The sequence shown here is derived from an EMBL/GenBank/DDBJ whole genome shotgun (WGS) entry which is preliminary data.</text>
</comment>
<proteinExistence type="predicted"/>
<dbReference type="InterPro" id="IPR035965">
    <property type="entry name" value="PAS-like_dom_sf"/>
</dbReference>
<dbReference type="PANTHER" id="PTHR42878:SF7">
    <property type="entry name" value="SENSOR HISTIDINE KINASE GLRK"/>
    <property type="match status" value="1"/>
</dbReference>
<dbReference type="SMART" id="SM01012">
    <property type="entry name" value="ANTAR"/>
    <property type="match status" value="1"/>
</dbReference>
<dbReference type="SUPFAM" id="SSF47384">
    <property type="entry name" value="Homodimeric domain of signal transducing histidine kinase"/>
    <property type="match status" value="1"/>
</dbReference>
<gene>
    <name evidence="21" type="ORF">Acy02nite_48910</name>
</gene>
<dbReference type="AlphaFoldDB" id="A0A919M295"/>
<sequence length="1080" mass="114878">MITASRDRLAAAFVEIADTLVDRFDLKVYLRMLADRVTGLTAAAASGVLVANPRGEFGFAAGSDDVTVADLMRLQQHEGPCRDAFRTGRPAVNVSMEQAATRWPRFTAQAAAAGFRTMHAFPLRQRDQVIGALTIFNTTKNERLSDADRAVIQALAELATGALLRRDAVRRSEKMAGHWQQALDSRIVIEQAKGMIAQAHEVSIDEAFTIIRDRARRHRRRLTDVAHCIVTATEPDPESETLPRPPTAPTPDWVVDDGVLSDAPRLAAVQRVESALPGAAGSADAAAHLAARAVGAAMGVVSLVRAQGIRCAGLSGAPHELMVSRELPLTGSLCPLVASADRPLIIDDTAAHAEYAAFDAVVRYRVRAYLGVPLHDRRGRPLGAVAAIDTHARRWTDDDLSALLHLAEMLGPLPEGDLLTDHHVSAATVLDALGEPLISLDDDGRVSEWNSAAAQMFGWPADEAIGRPVQQLMLSAGQWARIHADAGDTGAGPVGLPWRQLITARHRAGHTFPVEVLVTALPTASGRRWAMVVLDGADRADADRLSARRSGFLHAVLDSLHTAVAACDADGRIVLFNRALRQVHGLPDDGAPVDVAALEPPLFRPDGAPLPLLQTPLMRALHGSSVRDTEVIVKSGDRPALTFTANAGPIRDPDGTLAGAVVALHDITAQRRADRFRTCELQVATALNSTDDVARAGPQIAQAVAQTLQWPYAELWLHDPVAGTLRAAGWWLSPDVAHGVGDLLRTEAVNGHGITGTVWATGQPLWVPDIADTANAPPGMPPALTDACAQAGLHTAVAVPLYNGTLIGVLTCIADHREYDQADIISGLSAVAGHIGRFVSRQHTDGLTTQLDRTRDDFIALVGHEMRTPLTSIAAGIQLLLTEDDLDPDVRQLLAVADRNTTALTGIVDALLDLAALDSGHTTMHPRPTDITALVRASLDAIAPAAHANHVTLDADLPDQAIIDADPQRLRQVIDNLLSNAVKYSPDGGTTTITLHSDADTTVLSVSDTGIGIPPQDRTALFRTFFRASNARHTAIPGNGLGLVTTRAIIEAHHGHVTATHNNPGTTITIRLPTTAVGSN</sequence>
<dbReference type="InterPro" id="IPR036097">
    <property type="entry name" value="HisK_dim/P_sf"/>
</dbReference>
<dbReference type="FunFam" id="3.30.565.10:FF:000006">
    <property type="entry name" value="Sensor histidine kinase WalK"/>
    <property type="match status" value="1"/>
</dbReference>
<dbReference type="Pfam" id="PF00512">
    <property type="entry name" value="HisKA"/>
    <property type="match status" value="1"/>
</dbReference>
<dbReference type="GO" id="GO:0005886">
    <property type="term" value="C:plasma membrane"/>
    <property type="evidence" value="ECO:0007669"/>
    <property type="project" value="UniProtKB-SubCell"/>
</dbReference>
<keyword evidence="15" id="KW-0804">Transcription</keyword>
<dbReference type="RefSeq" id="WP_203744286.1">
    <property type="nucleotide sequence ID" value="NZ_BAAAUC010000089.1"/>
</dbReference>
<evidence type="ECO:0000256" key="16">
    <source>
        <dbReference type="ARBA" id="ARBA00039401"/>
    </source>
</evidence>
<dbReference type="GO" id="GO:0003723">
    <property type="term" value="F:RNA binding"/>
    <property type="evidence" value="ECO:0007669"/>
    <property type="project" value="InterPro"/>
</dbReference>
<keyword evidence="13" id="KW-0805">Transcription regulation</keyword>
<evidence type="ECO:0000313" key="22">
    <source>
        <dbReference type="Proteomes" id="UP000619479"/>
    </source>
</evidence>
<dbReference type="InterPro" id="IPR011006">
    <property type="entry name" value="CheY-like_superfamily"/>
</dbReference>
<dbReference type="SUPFAM" id="SSF52172">
    <property type="entry name" value="CheY-like"/>
    <property type="match status" value="1"/>
</dbReference>
<accession>A0A919M295</accession>
<dbReference type="InterPro" id="IPR005561">
    <property type="entry name" value="ANTAR"/>
</dbReference>
<dbReference type="InterPro" id="IPR013656">
    <property type="entry name" value="PAS_4"/>
</dbReference>
<evidence type="ECO:0000259" key="19">
    <source>
        <dbReference type="PROSITE" id="PS50113"/>
    </source>
</evidence>
<keyword evidence="6" id="KW-0808">Transferase</keyword>
<evidence type="ECO:0000256" key="3">
    <source>
        <dbReference type="ARBA" id="ARBA00004236"/>
    </source>
</evidence>
<dbReference type="CDD" id="cd00082">
    <property type="entry name" value="HisKA"/>
    <property type="match status" value="1"/>
</dbReference>
<evidence type="ECO:0000256" key="15">
    <source>
        <dbReference type="ARBA" id="ARBA00023163"/>
    </source>
</evidence>
<dbReference type="GO" id="GO:0005524">
    <property type="term" value="F:ATP binding"/>
    <property type="evidence" value="ECO:0007669"/>
    <property type="project" value="UniProtKB-KW"/>
</dbReference>
<keyword evidence="5" id="KW-0597">Phosphoprotein</keyword>
<dbReference type="PROSITE" id="PS50112">
    <property type="entry name" value="PAS"/>
    <property type="match status" value="1"/>
</dbReference>
<evidence type="ECO:0000256" key="7">
    <source>
        <dbReference type="ARBA" id="ARBA00022692"/>
    </source>
</evidence>
<feature type="domain" description="Histidine kinase" evidence="17">
    <location>
        <begin position="861"/>
        <end position="1076"/>
    </location>
</feature>
<dbReference type="PANTHER" id="PTHR42878">
    <property type="entry name" value="TWO-COMPONENT HISTIDINE KINASE"/>
    <property type="match status" value="1"/>
</dbReference>
<dbReference type="InterPro" id="IPR000700">
    <property type="entry name" value="PAS-assoc_C"/>
</dbReference>
<feature type="domain" description="ANTAR" evidence="20">
    <location>
        <begin position="169"/>
        <end position="230"/>
    </location>
</feature>
<dbReference type="PRINTS" id="PR00344">
    <property type="entry name" value="BCTRLSENSOR"/>
</dbReference>
<evidence type="ECO:0000259" key="20">
    <source>
        <dbReference type="PROSITE" id="PS50921"/>
    </source>
</evidence>
<dbReference type="InterPro" id="IPR005467">
    <property type="entry name" value="His_kinase_dom"/>
</dbReference>
<keyword evidence="22" id="KW-1185">Reference proteome</keyword>
<dbReference type="Pfam" id="PF01590">
    <property type="entry name" value="GAF"/>
    <property type="match status" value="1"/>
</dbReference>
<dbReference type="GO" id="GO:0030295">
    <property type="term" value="F:protein kinase activator activity"/>
    <property type="evidence" value="ECO:0007669"/>
    <property type="project" value="TreeGrafter"/>
</dbReference>
<evidence type="ECO:0000256" key="13">
    <source>
        <dbReference type="ARBA" id="ARBA00023015"/>
    </source>
</evidence>
<dbReference type="InterPro" id="IPR013767">
    <property type="entry name" value="PAS_fold"/>
</dbReference>
<dbReference type="GO" id="GO:0000155">
    <property type="term" value="F:phosphorelay sensor kinase activity"/>
    <property type="evidence" value="ECO:0007669"/>
    <property type="project" value="InterPro"/>
</dbReference>
<keyword evidence="14" id="KW-0472">Membrane</keyword>
<dbReference type="SUPFAM" id="SSF55781">
    <property type="entry name" value="GAF domain-like"/>
    <property type="match status" value="3"/>
</dbReference>
<dbReference type="InterPro" id="IPR036388">
    <property type="entry name" value="WH-like_DNA-bd_sf"/>
</dbReference>
<evidence type="ECO:0000256" key="2">
    <source>
        <dbReference type="ARBA" id="ARBA00004141"/>
    </source>
</evidence>
<dbReference type="InterPro" id="IPR050351">
    <property type="entry name" value="BphY/WalK/GraS-like"/>
</dbReference>
<dbReference type="SMART" id="SM00387">
    <property type="entry name" value="HATPase_c"/>
    <property type="match status" value="1"/>
</dbReference>
<evidence type="ECO:0000259" key="17">
    <source>
        <dbReference type="PROSITE" id="PS50109"/>
    </source>
</evidence>